<accession>A0A1A9ZYI8</accession>
<sequence length="110" mass="11848">MSASLRCDDLNVGEECESDVEVDEVRTLPRNLVLTQNQKKLVDLGMLMASTISRISSEHTPDEIFKIASKTVAMVIAKSGPPTTPNIVSEACKTPPNEPAPKAKATQTIP</sequence>
<name>A0A1A9ZYI8_GLOPL</name>
<evidence type="ECO:0000313" key="2">
    <source>
        <dbReference type="EnsemblMetazoa" id="GPAI028938-PA"/>
    </source>
</evidence>
<evidence type="ECO:0000256" key="1">
    <source>
        <dbReference type="SAM" id="MobiDB-lite"/>
    </source>
</evidence>
<feature type="region of interest" description="Disordered" evidence="1">
    <location>
        <begin position="82"/>
        <end position="110"/>
    </location>
</feature>
<dbReference type="VEuPathDB" id="VectorBase:GPAI028938"/>
<protein>
    <submittedName>
        <fullName evidence="2">Uncharacterized protein</fullName>
    </submittedName>
</protein>
<organism evidence="2 3">
    <name type="scientific">Glossina pallidipes</name>
    <name type="common">Tsetse fly</name>
    <dbReference type="NCBI Taxonomy" id="7398"/>
    <lineage>
        <taxon>Eukaryota</taxon>
        <taxon>Metazoa</taxon>
        <taxon>Ecdysozoa</taxon>
        <taxon>Arthropoda</taxon>
        <taxon>Hexapoda</taxon>
        <taxon>Insecta</taxon>
        <taxon>Pterygota</taxon>
        <taxon>Neoptera</taxon>
        <taxon>Endopterygota</taxon>
        <taxon>Diptera</taxon>
        <taxon>Brachycera</taxon>
        <taxon>Muscomorpha</taxon>
        <taxon>Hippoboscoidea</taxon>
        <taxon>Glossinidae</taxon>
        <taxon>Glossina</taxon>
    </lineage>
</organism>
<dbReference type="Proteomes" id="UP000092445">
    <property type="component" value="Unassembled WGS sequence"/>
</dbReference>
<reference evidence="2" key="2">
    <citation type="submission" date="2020-05" db="UniProtKB">
        <authorList>
            <consortium name="EnsemblMetazoa"/>
        </authorList>
    </citation>
    <scope>IDENTIFICATION</scope>
    <source>
        <strain evidence="2">IAEA</strain>
    </source>
</reference>
<keyword evidence="3" id="KW-1185">Reference proteome</keyword>
<dbReference type="EnsemblMetazoa" id="GPAI028938-RA">
    <property type="protein sequence ID" value="GPAI028938-PA"/>
    <property type="gene ID" value="GPAI028938"/>
</dbReference>
<evidence type="ECO:0000313" key="3">
    <source>
        <dbReference type="Proteomes" id="UP000092445"/>
    </source>
</evidence>
<reference evidence="3" key="1">
    <citation type="submission" date="2014-03" db="EMBL/GenBank/DDBJ databases">
        <authorList>
            <person name="Aksoy S."/>
            <person name="Warren W."/>
            <person name="Wilson R.K."/>
        </authorList>
    </citation>
    <scope>NUCLEOTIDE SEQUENCE [LARGE SCALE GENOMIC DNA]</scope>
    <source>
        <strain evidence="3">IAEA</strain>
    </source>
</reference>
<proteinExistence type="predicted"/>
<dbReference type="AlphaFoldDB" id="A0A1A9ZYI8"/>